<evidence type="ECO:0000313" key="1">
    <source>
        <dbReference type="EMBL" id="AEE51848.1"/>
    </source>
</evidence>
<dbReference type="EMBL" id="CP002691">
    <property type="protein sequence ID" value="AEE51848.1"/>
    <property type="molecule type" value="Genomic_DNA"/>
</dbReference>
<dbReference type="RefSeq" id="WP_013766386.1">
    <property type="nucleotide sequence ID" value="NC_015510.1"/>
</dbReference>
<evidence type="ECO:0000313" key="2">
    <source>
        <dbReference type="Proteomes" id="UP000008461"/>
    </source>
</evidence>
<protein>
    <recommendedName>
        <fullName evidence="3">GDYXXLXY protein</fullName>
    </recommendedName>
</protein>
<dbReference type="AlphaFoldDB" id="F4L5L3"/>
<accession>F4L5L3</accession>
<reference key="2">
    <citation type="submission" date="2011-04" db="EMBL/GenBank/DDBJ databases">
        <title>Complete sequence of chromosome of Haliscomenobacter hydrossis DSM 1100.</title>
        <authorList>
            <consortium name="US DOE Joint Genome Institute (JGI-PGF)"/>
            <person name="Lucas S."/>
            <person name="Han J."/>
            <person name="Lapidus A."/>
            <person name="Bruce D."/>
            <person name="Goodwin L."/>
            <person name="Pitluck S."/>
            <person name="Peters L."/>
            <person name="Kyrpides N."/>
            <person name="Mavromatis K."/>
            <person name="Ivanova N."/>
            <person name="Ovchinnikova G."/>
            <person name="Pagani I."/>
            <person name="Daligault H."/>
            <person name="Detter J.C."/>
            <person name="Han C."/>
            <person name="Land M."/>
            <person name="Hauser L."/>
            <person name="Markowitz V."/>
            <person name="Cheng J.-F."/>
            <person name="Hugenholtz P."/>
            <person name="Woyke T."/>
            <person name="Wu D."/>
            <person name="Verbarg S."/>
            <person name="Frueling A."/>
            <person name="Brambilla E."/>
            <person name="Klenk H.-P."/>
            <person name="Eisen J.A."/>
        </authorList>
    </citation>
    <scope>NUCLEOTIDE SEQUENCE</scope>
    <source>
        <strain>DSM 1100</strain>
    </source>
</reference>
<dbReference type="InterPro" id="IPR025833">
    <property type="entry name" value="GDYXXLXY"/>
</dbReference>
<dbReference type="STRING" id="760192.Halhy_4000"/>
<dbReference type="Pfam" id="PF14345">
    <property type="entry name" value="GDYXXLXY"/>
    <property type="match status" value="1"/>
</dbReference>
<dbReference type="OrthoDB" id="4868247at2"/>
<gene>
    <name evidence="1" type="ordered locus">Halhy_4000</name>
</gene>
<dbReference type="Proteomes" id="UP000008461">
    <property type="component" value="Chromosome"/>
</dbReference>
<dbReference type="HOGENOM" id="CLU_112352_1_0_10"/>
<dbReference type="KEGG" id="hhy:Halhy_4000"/>
<proteinExistence type="predicted"/>
<evidence type="ECO:0008006" key="3">
    <source>
        <dbReference type="Google" id="ProtNLM"/>
    </source>
</evidence>
<dbReference type="eggNOG" id="COG4929">
    <property type="taxonomic scope" value="Bacteria"/>
</dbReference>
<name>F4L5L3_HALH1</name>
<organism evidence="1 2">
    <name type="scientific">Haliscomenobacter hydrossis (strain ATCC 27775 / DSM 1100 / LMG 10767 / O)</name>
    <dbReference type="NCBI Taxonomy" id="760192"/>
    <lineage>
        <taxon>Bacteria</taxon>
        <taxon>Pseudomonadati</taxon>
        <taxon>Bacteroidota</taxon>
        <taxon>Saprospiria</taxon>
        <taxon>Saprospirales</taxon>
        <taxon>Haliscomenobacteraceae</taxon>
        <taxon>Haliscomenobacter</taxon>
    </lineage>
</organism>
<keyword evidence="2" id="KW-1185">Reference proteome</keyword>
<sequence length="177" mass="20446">MNQQYRFGLFVLLALVQLYFPGKMVYDSNKVLWLGQAFKFETRPVDPADPFRGRYVALNFAANQFDGSTENAWKRNDPVFVLLETDAEGYAKIKGLSRNKPAQEEAFVSAKVSYVWKNQVTIFYPFSRFYMEENKAQKAEQIYRRVNAGYALVKVYKGEAVLEDVLVKGKSLRELAR</sequence>
<reference evidence="1 2" key="1">
    <citation type="journal article" date="2011" name="Stand. Genomic Sci.">
        <title>Complete genome sequence of Haliscomenobacter hydrossis type strain (O).</title>
        <authorList>
            <consortium name="US DOE Joint Genome Institute (JGI-PGF)"/>
            <person name="Daligault H."/>
            <person name="Lapidus A."/>
            <person name="Zeytun A."/>
            <person name="Nolan M."/>
            <person name="Lucas S."/>
            <person name="Del Rio T.G."/>
            <person name="Tice H."/>
            <person name="Cheng J.F."/>
            <person name="Tapia R."/>
            <person name="Han C."/>
            <person name="Goodwin L."/>
            <person name="Pitluck S."/>
            <person name="Liolios K."/>
            <person name="Pagani I."/>
            <person name="Ivanova N."/>
            <person name="Huntemann M."/>
            <person name="Mavromatis K."/>
            <person name="Mikhailova N."/>
            <person name="Pati A."/>
            <person name="Chen A."/>
            <person name="Palaniappan K."/>
            <person name="Land M."/>
            <person name="Hauser L."/>
            <person name="Brambilla E.M."/>
            <person name="Rohde M."/>
            <person name="Verbarg S."/>
            <person name="Goker M."/>
            <person name="Bristow J."/>
            <person name="Eisen J.A."/>
            <person name="Markowitz V."/>
            <person name="Hugenholtz P."/>
            <person name="Kyrpides N.C."/>
            <person name="Klenk H.P."/>
            <person name="Woyke T."/>
        </authorList>
    </citation>
    <scope>NUCLEOTIDE SEQUENCE [LARGE SCALE GENOMIC DNA]</scope>
    <source>
        <strain evidence="2">ATCC 27775 / DSM 1100 / LMG 10767 / O</strain>
    </source>
</reference>